<dbReference type="InterPro" id="IPR050336">
    <property type="entry name" value="Chromosome_partition/occlusion"/>
</dbReference>
<dbReference type="PANTHER" id="PTHR33375">
    <property type="entry name" value="CHROMOSOME-PARTITIONING PROTEIN PARB-RELATED"/>
    <property type="match status" value="1"/>
</dbReference>
<evidence type="ECO:0000313" key="4">
    <source>
        <dbReference type="Proteomes" id="UP000634455"/>
    </source>
</evidence>
<comment type="caution">
    <text evidence="3">The sequence shown here is derived from an EMBL/GenBank/DDBJ whole genome shotgun (WGS) entry which is preliminary data.</text>
</comment>
<evidence type="ECO:0000313" key="3">
    <source>
        <dbReference type="EMBL" id="GHA61833.1"/>
    </source>
</evidence>
<feature type="domain" description="ParB-like N-terminal" evidence="2">
    <location>
        <begin position="76"/>
        <end position="171"/>
    </location>
</feature>
<gene>
    <name evidence="3" type="ORF">GCM10008927_29100</name>
</gene>
<dbReference type="SMART" id="SM00470">
    <property type="entry name" value="ParB"/>
    <property type="match status" value="1"/>
</dbReference>
<dbReference type="Proteomes" id="UP000634455">
    <property type="component" value="Unassembled WGS sequence"/>
</dbReference>
<name>A0ABQ3DAV4_9RHOB</name>
<protein>
    <submittedName>
        <fullName evidence="3">Replication protein</fullName>
    </submittedName>
</protein>
<dbReference type="Pfam" id="PF02195">
    <property type="entry name" value="ParB_N"/>
    <property type="match status" value="1"/>
</dbReference>
<dbReference type="EMBL" id="BMZF01000012">
    <property type="protein sequence ID" value="GHA61833.1"/>
    <property type="molecule type" value="Genomic_DNA"/>
</dbReference>
<dbReference type="CDD" id="cd16405">
    <property type="entry name" value="RepB_like_N"/>
    <property type="match status" value="1"/>
</dbReference>
<organism evidence="3 4">
    <name type="scientific">Paramylibacter ulvae</name>
    <dbReference type="NCBI Taxonomy" id="1651968"/>
    <lineage>
        <taxon>Bacteria</taxon>
        <taxon>Pseudomonadati</taxon>
        <taxon>Pseudomonadota</taxon>
        <taxon>Alphaproteobacteria</taxon>
        <taxon>Rhodobacterales</taxon>
        <taxon>Paracoccaceae</taxon>
        <taxon>Paramylibacter</taxon>
    </lineage>
</organism>
<dbReference type="InterPro" id="IPR037972">
    <property type="entry name" value="RepB_N"/>
</dbReference>
<feature type="region of interest" description="Disordered" evidence="1">
    <location>
        <begin position="1"/>
        <end position="27"/>
    </location>
</feature>
<reference evidence="4" key="1">
    <citation type="journal article" date="2019" name="Int. J. Syst. Evol. Microbiol.">
        <title>The Global Catalogue of Microorganisms (GCM) 10K type strain sequencing project: providing services to taxonomists for standard genome sequencing and annotation.</title>
        <authorList>
            <consortium name="The Broad Institute Genomics Platform"/>
            <consortium name="The Broad Institute Genome Sequencing Center for Infectious Disease"/>
            <person name="Wu L."/>
            <person name="Ma J."/>
        </authorList>
    </citation>
    <scope>NUCLEOTIDE SEQUENCE [LARGE SCALE GENOMIC DNA]</scope>
    <source>
        <strain evidence="4">KCTC 32465</strain>
    </source>
</reference>
<dbReference type="SUPFAM" id="SSF110849">
    <property type="entry name" value="ParB/Sulfiredoxin"/>
    <property type="match status" value="1"/>
</dbReference>
<evidence type="ECO:0000256" key="1">
    <source>
        <dbReference type="SAM" id="MobiDB-lite"/>
    </source>
</evidence>
<evidence type="ECO:0000259" key="2">
    <source>
        <dbReference type="SMART" id="SM00470"/>
    </source>
</evidence>
<sequence length="358" mass="39470">MFDIEMPTDDLPPVVETPTPSKNRRGPMATAINENAASNRERADTEAAIRAENDALAHEHVRMKKQGLIVEQIELHLIDTDKLTRDRADGADPELDELKTSISQIGLSNPIKVEPTGQGRFELIQGYRRLSAYRALLSDTDDAQTYGRIPASVQAQGNSLEGLYRQMVDENMIRKDISFAEMAQLAMRYAADPDTPQNDPNKAVAELFSSANYARRSYIRNFISLLDALGDALIFPQDIPRALGIAVLKEIQSKDWMANAIKADLGPRLGRKSAAELDVLRRYAGQGGDSKNATEDKQPVTKKARVAKTTFQLSRAEGAAKCTASSGRLEIRLPKDFSAMDRLKLEAAVAQMLDALDD</sequence>
<keyword evidence="4" id="KW-1185">Reference proteome</keyword>
<accession>A0ABQ3DAV4</accession>
<dbReference type="PANTHER" id="PTHR33375:SF1">
    <property type="entry name" value="CHROMOSOME-PARTITIONING PROTEIN PARB-RELATED"/>
    <property type="match status" value="1"/>
</dbReference>
<dbReference type="InterPro" id="IPR036086">
    <property type="entry name" value="ParB/Sulfiredoxin_sf"/>
</dbReference>
<dbReference type="InterPro" id="IPR003115">
    <property type="entry name" value="ParB_N"/>
</dbReference>
<proteinExistence type="predicted"/>
<dbReference type="Gene3D" id="3.90.1530.10">
    <property type="entry name" value="Conserved hypothetical protein from pyrococcus furiosus pfu- 392566-001, ParB domain"/>
    <property type="match status" value="1"/>
</dbReference>